<dbReference type="GO" id="GO:0016020">
    <property type="term" value="C:membrane"/>
    <property type="evidence" value="ECO:0007669"/>
    <property type="project" value="GOC"/>
</dbReference>
<evidence type="ECO:0000256" key="3">
    <source>
        <dbReference type="ARBA" id="ARBA00022502"/>
    </source>
</evidence>
<dbReference type="Proteomes" id="UP000023703">
    <property type="component" value="Chromosome"/>
</dbReference>
<feature type="transmembrane region" description="Helical" evidence="10">
    <location>
        <begin position="222"/>
        <end position="243"/>
    </location>
</feature>
<dbReference type="PANTHER" id="PTHR12468">
    <property type="entry name" value="GPI MANNOSYLTRANSFERASE 2"/>
    <property type="match status" value="1"/>
</dbReference>
<evidence type="ECO:0000256" key="10">
    <source>
        <dbReference type="SAM" id="Phobius"/>
    </source>
</evidence>
<dbReference type="STRING" id="1404245.CGLY_02585"/>
<evidence type="ECO:0000256" key="5">
    <source>
        <dbReference type="ARBA" id="ARBA00022679"/>
    </source>
</evidence>
<dbReference type="InterPro" id="IPR007315">
    <property type="entry name" value="PIG-V/Gpi18"/>
</dbReference>
<keyword evidence="3" id="KW-0337">GPI-anchor biosynthesis</keyword>
<comment type="subcellular location">
    <subcellularLocation>
        <location evidence="1">Endoplasmic reticulum membrane</location>
        <topology evidence="1">Multi-pass membrane protein</topology>
    </subcellularLocation>
</comment>
<feature type="transmembrane region" description="Helical" evidence="10">
    <location>
        <begin position="324"/>
        <end position="345"/>
    </location>
</feature>
<protein>
    <submittedName>
        <fullName evidence="11">Putative integral membrane protein</fullName>
    </submittedName>
</protein>
<feature type="transmembrane region" description="Helical" evidence="10">
    <location>
        <begin position="162"/>
        <end position="184"/>
    </location>
</feature>
<dbReference type="GO" id="GO:0006506">
    <property type="term" value="P:GPI anchor biosynthetic process"/>
    <property type="evidence" value="ECO:0007669"/>
    <property type="project" value="UniProtKB-UniPathway"/>
</dbReference>
<evidence type="ECO:0000256" key="8">
    <source>
        <dbReference type="ARBA" id="ARBA00022989"/>
    </source>
</evidence>
<keyword evidence="9 10" id="KW-0472">Membrane</keyword>
<evidence type="ECO:0000313" key="11">
    <source>
        <dbReference type="EMBL" id="AHW62965.1"/>
    </source>
</evidence>
<proteinExistence type="predicted"/>
<keyword evidence="12" id="KW-1185">Reference proteome</keyword>
<dbReference type="KEGG" id="cgy:CGLY_02585"/>
<dbReference type="EMBL" id="CP006842">
    <property type="protein sequence ID" value="AHW62965.1"/>
    <property type="molecule type" value="Genomic_DNA"/>
</dbReference>
<evidence type="ECO:0000256" key="9">
    <source>
        <dbReference type="ARBA" id="ARBA00023136"/>
    </source>
</evidence>
<evidence type="ECO:0000313" key="12">
    <source>
        <dbReference type="Proteomes" id="UP000023703"/>
    </source>
</evidence>
<dbReference type="GO" id="GO:0000009">
    <property type="term" value="F:alpha-1,6-mannosyltransferase activity"/>
    <property type="evidence" value="ECO:0007669"/>
    <property type="project" value="InterPro"/>
</dbReference>
<dbReference type="AlphaFoldDB" id="X5E689"/>
<feature type="transmembrane region" description="Helical" evidence="10">
    <location>
        <begin position="21"/>
        <end position="45"/>
    </location>
</feature>
<keyword evidence="8 10" id="KW-1133">Transmembrane helix</keyword>
<dbReference type="GO" id="GO:0004376">
    <property type="term" value="F:GPI mannosyltransferase activity"/>
    <property type="evidence" value="ECO:0007669"/>
    <property type="project" value="InterPro"/>
</dbReference>
<evidence type="ECO:0000256" key="7">
    <source>
        <dbReference type="ARBA" id="ARBA00022824"/>
    </source>
</evidence>
<keyword evidence="6 10" id="KW-0812">Transmembrane</keyword>
<dbReference type="UniPathway" id="UPA00196"/>
<feature type="transmembrane region" description="Helical" evidence="10">
    <location>
        <begin position="118"/>
        <end position="141"/>
    </location>
</feature>
<keyword evidence="5" id="KW-0808">Transferase</keyword>
<accession>X5E689</accession>
<dbReference type="RefSeq" id="WP_227590351.1">
    <property type="nucleotide sequence ID" value="NZ_CP006842.1"/>
</dbReference>
<sequence length="438" mass="46877">MNTSVSAGPGTSRATGTNIPLTTAVVAAVVTVVTGAVQFIVMAVWGARGGLSLREVLMQWDAHWMTMISEYGYSGFVMSPDQTDPVQWESVAFFPGYPVLVRVVAAPMAVLDVADATYVAALVVSAVATVVLAWGVSMLAVELWRRRGSNPGAGGPSDRRTVVVLSTAVTVLAVGAPMGIVYWMPYSESLFTAVTVWALYFLLRRRFLPAGVLTMVAGATRVTATALILTLCVAAIVELWRWWRNRRTAHKQPVGAFPAAAVSAPVIGSLGIAAYLAWADSKVADIGGYFAAQERGWHSGVDLGAATLRWLAGNFPGELTGYTISSWSMILVALLCAVSVWMLWSGRIPWQVWLPAIILAGIVLGSDGIMHSRPRLLLVPVLLLALPLVVELVRMWRTATRSQTTVMAGVALGAGAVLWCVLGFWVSGEMLIVFEYAI</sequence>
<dbReference type="HOGENOM" id="CLU_036370_0_1_11"/>
<keyword evidence="4" id="KW-0328">Glycosyltransferase</keyword>
<reference evidence="11 12" key="1">
    <citation type="journal article" date="2015" name="Int. J. Syst. Evol. Microbiol.">
        <title>Revisiting Corynebacterium glyciniphilum (ex Kubota et al., 1972) sp. nov., nom. rev., isolated from putrefied banana.</title>
        <authorList>
            <person name="Al-Dilaimi A."/>
            <person name="Bednarz H."/>
            <person name="Lomker A."/>
            <person name="Niehaus K."/>
            <person name="Kalinowski J."/>
            <person name="Ruckert C."/>
        </authorList>
    </citation>
    <scope>NUCLEOTIDE SEQUENCE [LARGE SCALE GENOMIC DNA]</scope>
    <source>
        <strain evidence="11">AJ 3170</strain>
    </source>
</reference>
<dbReference type="PANTHER" id="PTHR12468:SF2">
    <property type="entry name" value="GPI MANNOSYLTRANSFERASE 2"/>
    <property type="match status" value="1"/>
</dbReference>
<evidence type="ECO:0000256" key="1">
    <source>
        <dbReference type="ARBA" id="ARBA00004477"/>
    </source>
</evidence>
<organism evidence="11 12">
    <name type="scientific">Corynebacterium glyciniphilum AJ 3170</name>
    <dbReference type="NCBI Taxonomy" id="1404245"/>
    <lineage>
        <taxon>Bacteria</taxon>
        <taxon>Bacillati</taxon>
        <taxon>Actinomycetota</taxon>
        <taxon>Actinomycetes</taxon>
        <taxon>Mycobacteriales</taxon>
        <taxon>Corynebacteriaceae</taxon>
        <taxon>Corynebacterium</taxon>
    </lineage>
</organism>
<feature type="transmembrane region" description="Helical" evidence="10">
    <location>
        <begin position="376"/>
        <end position="393"/>
    </location>
</feature>
<evidence type="ECO:0000256" key="6">
    <source>
        <dbReference type="ARBA" id="ARBA00022692"/>
    </source>
</evidence>
<evidence type="ECO:0000256" key="2">
    <source>
        <dbReference type="ARBA" id="ARBA00004687"/>
    </source>
</evidence>
<feature type="transmembrane region" description="Helical" evidence="10">
    <location>
        <begin position="352"/>
        <end position="370"/>
    </location>
</feature>
<feature type="transmembrane region" description="Helical" evidence="10">
    <location>
        <begin position="255"/>
        <end position="278"/>
    </location>
</feature>
<comment type="pathway">
    <text evidence="2">Glycolipid biosynthesis; glycosylphosphatidylinositol-anchor biosynthesis.</text>
</comment>
<keyword evidence="7" id="KW-0256">Endoplasmic reticulum</keyword>
<gene>
    <name evidence="11" type="ORF">CGLY_02585</name>
</gene>
<name>X5E689_9CORY</name>
<feature type="transmembrane region" description="Helical" evidence="10">
    <location>
        <begin position="405"/>
        <end position="426"/>
    </location>
</feature>
<evidence type="ECO:0000256" key="4">
    <source>
        <dbReference type="ARBA" id="ARBA00022676"/>
    </source>
</evidence>
<dbReference type="eggNOG" id="COG5542">
    <property type="taxonomic scope" value="Bacteria"/>
</dbReference>